<accession>A0ABR0A7R7</accession>
<dbReference type="Proteomes" id="UP001234178">
    <property type="component" value="Unassembled WGS sequence"/>
</dbReference>
<keyword evidence="3" id="KW-1185">Reference proteome</keyword>
<sequence>MTTNRSEELKYKVYQGFVAALQSTNHPLPPTKPNGDETASAPLQQILDPQFLDTSVGFEPSSGSVGSSVYSFLL</sequence>
<evidence type="ECO:0000256" key="1">
    <source>
        <dbReference type="SAM" id="MobiDB-lite"/>
    </source>
</evidence>
<feature type="region of interest" description="Disordered" evidence="1">
    <location>
        <begin position="23"/>
        <end position="42"/>
    </location>
</feature>
<gene>
    <name evidence="2" type="ORF">OUZ56_003014</name>
</gene>
<organism evidence="2 3">
    <name type="scientific">Daphnia magna</name>
    <dbReference type="NCBI Taxonomy" id="35525"/>
    <lineage>
        <taxon>Eukaryota</taxon>
        <taxon>Metazoa</taxon>
        <taxon>Ecdysozoa</taxon>
        <taxon>Arthropoda</taxon>
        <taxon>Crustacea</taxon>
        <taxon>Branchiopoda</taxon>
        <taxon>Diplostraca</taxon>
        <taxon>Cladocera</taxon>
        <taxon>Anomopoda</taxon>
        <taxon>Daphniidae</taxon>
        <taxon>Daphnia</taxon>
    </lineage>
</organism>
<protein>
    <submittedName>
        <fullName evidence="2">Uncharacterized protein</fullName>
    </submittedName>
</protein>
<name>A0ABR0A7R7_9CRUS</name>
<proteinExistence type="predicted"/>
<comment type="caution">
    <text evidence="2">The sequence shown here is derived from an EMBL/GenBank/DDBJ whole genome shotgun (WGS) entry which is preliminary data.</text>
</comment>
<evidence type="ECO:0000313" key="2">
    <source>
        <dbReference type="EMBL" id="KAK4021083.1"/>
    </source>
</evidence>
<dbReference type="EMBL" id="JAOYFB010000036">
    <property type="protein sequence ID" value="KAK4021083.1"/>
    <property type="molecule type" value="Genomic_DNA"/>
</dbReference>
<reference evidence="2 3" key="1">
    <citation type="journal article" date="2023" name="Nucleic Acids Res.">
        <title>The hologenome of Daphnia magna reveals possible DNA methylation and microbiome-mediated evolution of the host genome.</title>
        <authorList>
            <person name="Chaturvedi A."/>
            <person name="Li X."/>
            <person name="Dhandapani V."/>
            <person name="Marshall H."/>
            <person name="Kissane S."/>
            <person name="Cuenca-Cambronero M."/>
            <person name="Asole G."/>
            <person name="Calvet F."/>
            <person name="Ruiz-Romero M."/>
            <person name="Marangio P."/>
            <person name="Guigo R."/>
            <person name="Rago D."/>
            <person name="Mirbahai L."/>
            <person name="Eastwood N."/>
            <person name="Colbourne J.K."/>
            <person name="Zhou J."/>
            <person name="Mallon E."/>
            <person name="Orsini L."/>
        </authorList>
    </citation>
    <scope>NUCLEOTIDE SEQUENCE [LARGE SCALE GENOMIC DNA]</scope>
    <source>
        <strain evidence="2">LRV0_1</strain>
    </source>
</reference>
<evidence type="ECO:0000313" key="3">
    <source>
        <dbReference type="Proteomes" id="UP001234178"/>
    </source>
</evidence>